<reference evidence="8" key="1">
    <citation type="submission" date="2019-06" db="EMBL/GenBank/DDBJ databases">
        <authorList>
            <consortium name="Wellcome Sanger Institute Data Sharing"/>
        </authorList>
    </citation>
    <scope>NUCLEOTIDE SEQUENCE [LARGE SCALE GENOMIC DNA]</scope>
</reference>
<dbReference type="GO" id="GO:0009897">
    <property type="term" value="C:external side of plasma membrane"/>
    <property type="evidence" value="ECO:0007669"/>
    <property type="project" value="TreeGrafter"/>
</dbReference>
<feature type="region of interest" description="Disordered" evidence="4">
    <location>
        <begin position="165"/>
        <end position="188"/>
    </location>
</feature>
<dbReference type="PROSITE" id="PS50835">
    <property type="entry name" value="IG_LIKE"/>
    <property type="match status" value="1"/>
</dbReference>
<reference evidence="8" key="2">
    <citation type="submission" date="2025-08" db="UniProtKB">
        <authorList>
            <consortium name="Ensembl"/>
        </authorList>
    </citation>
    <scope>IDENTIFICATION</scope>
</reference>
<dbReference type="SMART" id="SM00409">
    <property type="entry name" value="IG"/>
    <property type="match status" value="1"/>
</dbReference>
<feature type="transmembrane region" description="Helical" evidence="5">
    <location>
        <begin position="132"/>
        <end position="155"/>
    </location>
</feature>
<dbReference type="Proteomes" id="UP000472263">
    <property type="component" value="Chromosome 18"/>
</dbReference>
<keyword evidence="6" id="KW-0732">Signal</keyword>
<dbReference type="InterPro" id="IPR007110">
    <property type="entry name" value="Ig-like_dom"/>
</dbReference>
<comment type="subcellular location">
    <subcellularLocation>
        <location evidence="1">Membrane</location>
    </subcellularLocation>
</comment>
<protein>
    <recommendedName>
        <fullName evidence="7">Ig-like domain-containing protein</fullName>
    </recommendedName>
</protein>
<dbReference type="GO" id="GO:0001817">
    <property type="term" value="P:regulation of cytokine production"/>
    <property type="evidence" value="ECO:0007669"/>
    <property type="project" value="TreeGrafter"/>
</dbReference>
<dbReference type="Pfam" id="PF07686">
    <property type="entry name" value="V-set"/>
    <property type="match status" value="1"/>
</dbReference>
<dbReference type="GeneTree" id="ENSGT01030000235063"/>
<feature type="domain" description="Ig-like" evidence="7">
    <location>
        <begin position="4"/>
        <end position="105"/>
    </location>
</feature>
<keyword evidence="2 5" id="KW-0472">Membrane</keyword>
<feature type="chain" id="PRO_5025336123" description="Ig-like domain-containing protein" evidence="6">
    <location>
        <begin position="21"/>
        <end position="228"/>
    </location>
</feature>
<evidence type="ECO:0000256" key="1">
    <source>
        <dbReference type="ARBA" id="ARBA00004370"/>
    </source>
</evidence>
<feature type="compositionally biased region" description="Polar residues" evidence="4">
    <location>
        <begin position="176"/>
        <end position="186"/>
    </location>
</feature>
<organism evidence="8 9">
    <name type="scientific">Myripristis murdjan</name>
    <name type="common">pinecone soldierfish</name>
    <dbReference type="NCBI Taxonomy" id="586833"/>
    <lineage>
        <taxon>Eukaryota</taxon>
        <taxon>Metazoa</taxon>
        <taxon>Chordata</taxon>
        <taxon>Craniata</taxon>
        <taxon>Vertebrata</taxon>
        <taxon>Euteleostomi</taxon>
        <taxon>Actinopterygii</taxon>
        <taxon>Neopterygii</taxon>
        <taxon>Teleostei</taxon>
        <taxon>Neoteleostei</taxon>
        <taxon>Acanthomorphata</taxon>
        <taxon>Holocentriformes</taxon>
        <taxon>Holocentridae</taxon>
        <taxon>Myripristis</taxon>
    </lineage>
</organism>
<dbReference type="PANTHER" id="PTHR24100">
    <property type="entry name" value="BUTYROPHILIN"/>
    <property type="match status" value="1"/>
</dbReference>
<evidence type="ECO:0000256" key="6">
    <source>
        <dbReference type="SAM" id="SignalP"/>
    </source>
</evidence>
<evidence type="ECO:0000256" key="4">
    <source>
        <dbReference type="SAM" id="MobiDB-lite"/>
    </source>
</evidence>
<dbReference type="SMART" id="SM00408">
    <property type="entry name" value="IGc2"/>
    <property type="match status" value="1"/>
</dbReference>
<keyword evidence="3" id="KW-0393">Immunoglobulin domain</keyword>
<dbReference type="InterPro" id="IPR036179">
    <property type="entry name" value="Ig-like_dom_sf"/>
</dbReference>
<proteinExistence type="predicted"/>
<keyword evidence="5" id="KW-1133">Transmembrane helix</keyword>
<dbReference type="InterPro" id="IPR003599">
    <property type="entry name" value="Ig_sub"/>
</dbReference>
<feature type="signal peptide" evidence="6">
    <location>
        <begin position="1"/>
        <end position="20"/>
    </location>
</feature>
<accession>A0A667ZHX9</accession>
<dbReference type="Ensembl" id="ENSMMDT00005033189.1">
    <property type="protein sequence ID" value="ENSMMDP00005032461.1"/>
    <property type="gene ID" value="ENSMMDG00005015283.1"/>
</dbReference>
<evidence type="ECO:0000256" key="5">
    <source>
        <dbReference type="SAM" id="Phobius"/>
    </source>
</evidence>
<dbReference type="GO" id="GO:0005102">
    <property type="term" value="F:signaling receptor binding"/>
    <property type="evidence" value="ECO:0007669"/>
    <property type="project" value="TreeGrafter"/>
</dbReference>
<reference evidence="8" key="3">
    <citation type="submission" date="2025-09" db="UniProtKB">
        <authorList>
            <consortium name="Ensembl"/>
        </authorList>
    </citation>
    <scope>IDENTIFICATION</scope>
</reference>
<dbReference type="InParanoid" id="A0A667ZHX9"/>
<keyword evidence="9" id="KW-1185">Reference proteome</keyword>
<evidence type="ECO:0000256" key="3">
    <source>
        <dbReference type="ARBA" id="ARBA00023319"/>
    </source>
</evidence>
<evidence type="ECO:0000313" key="9">
    <source>
        <dbReference type="Proteomes" id="UP000472263"/>
    </source>
</evidence>
<name>A0A667ZHX9_9TELE</name>
<dbReference type="SUPFAM" id="SSF48726">
    <property type="entry name" value="Immunoglobulin"/>
    <property type="match status" value="1"/>
</dbReference>
<evidence type="ECO:0000256" key="2">
    <source>
        <dbReference type="ARBA" id="ARBA00023136"/>
    </source>
</evidence>
<dbReference type="InterPro" id="IPR003598">
    <property type="entry name" value="Ig_sub2"/>
</dbReference>
<dbReference type="InterPro" id="IPR013783">
    <property type="entry name" value="Ig-like_fold"/>
</dbReference>
<keyword evidence="5" id="KW-0812">Transmembrane</keyword>
<dbReference type="InterPro" id="IPR050504">
    <property type="entry name" value="IgSF_BTN/MOG"/>
</dbReference>
<dbReference type="AlphaFoldDB" id="A0A667ZHX9"/>
<evidence type="ECO:0000313" key="8">
    <source>
        <dbReference type="Ensembl" id="ENSMMDP00005032461.1"/>
    </source>
</evidence>
<dbReference type="GO" id="GO:0050852">
    <property type="term" value="P:T cell receptor signaling pathway"/>
    <property type="evidence" value="ECO:0007669"/>
    <property type="project" value="TreeGrafter"/>
</dbReference>
<sequence>MASPIYLHLLALGHLILVPSEKSVLEGEDTLLKCHSMTETAATEPVRWEKDGRLVHQEDFASRNTTSSSADFQGRVSVSAGGYRDGDLSLVLRGARKTDQGVYRCFHGGKKGNPAAVNLTVHPGGTWTVPGYYIIIAALLCAVSVPLGALAGWFLKSRRNARRNAGEGNDREMQPLASQTNGQCSNGAPAGGHEFEAGLLSLAPCPADQFCQKSPTASLNREANIMLK</sequence>
<dbReference type="InterPro" id="IPR013106">
    <property type="entry name" value="Ig_V-set"/>
</dbReference>
<dbReference type="Gene3D" id="2.60.40.10">
    <property type="entry name" value="Immunoglobulins"/>
    <property type="match status" value="1"/>
</dbReference>
<evidence type="ECO:0000259" key="7">
    <source>
        <dbReference type="PROSITE" id="PS50835"/>
    </source>
</evidence>